<sequence>MTTNAKKKKNIFQQIQDTDDTIVGRGGITFLCY</sequence>
<accession>A0A366ECS3</accession>
<dbReference type="EMBL" id="QNRI01000003">
    <property type="protein sequence ID" value="RBO99855.1"/>
    <property type="molecule type" value="Genomic_DNA"/>
</dbReference>
<evidence type="ECO:0000313" key="2">
    <source>
        <dbReference type="Proteomes" id="UP000252254"/>
    </source>
</evidence>
<keyword evidence="2" id="KW-1185">Reference proteome</keyword>
<comment type="caution">
    <text evidence="1">The sequence shown here is derived from an EMBL/GenBank/DDBJ whole genome shotgun (WGS) entry which is preliminary data.</text>
</comment>
<proteinExistence type="predicted"/>
<protein>
    <submittedName>
        <fullName evidence="1">Uncharacterized protein</fullName>
    </submittedName>
</protein>
<dbReference type="AlphaFoldDB" id="A0A366ECS3"/>
<reference evidence="1 2" key="1">
    <citation type="submission" date="2018-06" db="EMBL/GenBank/DDBJ databases">
        <title>Genomic Encyclopedia of Type Strains, Phase IV (KMG-IV): sequencing the most valuable type-strain genomes for metagenomic binning, comparative biology and taxonomic classification.</title>
        <authorList>
            <person name="Goeker M."/>
        </authorList>
    </citation>
    <scope>NUCLEOTIDE SEQUENCE [LARGE SCALE GENOMIC DNA]</scope>
    <source>
        <strain evidence="1 2">DSM 15140</strain>
    </source>
</reference>
<organism evidence="1 2">
    <name type="scientific">Paraliobacillus ryukyuensis</name>
    <dbReference type="NCBI Taxonomy" id="200904"/>
    <lineage>
        <taxon>Bacteria</taxon>
        <taxon>Bacillati</taxon>
        <taxon>Bacillota</taxon>
        <taxon>Bacilli</taxon>
        <taxon>Bacillales</taxon>
        <taxon>Bacillaceae</taxon>
        <taxon>Paraliobacillus</taxon>
    </lineage>
</organism>
<dbReference type="Proteomes" id="UP000252254">
    <property type="component" value="Unassembled WGS sequence"/>
</dbReference>
<name>A0A366ECS3_9BACI</name>
<evidence type="ECO:0000313" key="1">
    <source>
        <dbReference type="EMBL" id="RBO99855.1"/>
    </source>
</evidence>
<gene>
    <name evidence="1" type="ORF">DES48_103182</name>
</gene>